<dbReference type="EMBL" id="LAZR01003588">
    <property type="protein sequence ID" value="KKN16702.1"/>
    <property type="molecule type" value="Genomic_DNA"/>
</dbReference>
<proteinExistence type="predicted"/>
<feature type="domain" description="Beta-lactamase-related" evidence="1">
    <location>
        <begin position="41"/>
        <end position="350"/>
    </location>
</feature>
<dbReference type="GO" id="GO:0019216">
    <property type="term" value="P:regulation of lipid metabolic process"/>
    <property type="evidence" value="ECO:0007669"/>
    <property type="project" value="TreeGrafter"/>
</dbReference>
<protein>
    <recommendedName>
        <fullName evidence="1">Beta-lactamase-related domain-containing protein</fullName>
    </recommendedName>
</protein>
<dbReference type="Gene3D" id="1.25.40.10">
    <property type="entry name" value="Tetratricopeptide repeat domain"/>
    <property type="match status" value="1"/>
</dbReference>
<dbReference type="SUPFAM" id="SSF48452">
    <property type="entry name" value="TPR-like"/>
    <property type="match status" value="1"/>
</dbReference>
<dbReference type="InterPro" id="IPR052794">
    <property type="entry name" value="Mito_Ser_Protease_LACTB"/>
</dbReference>
<dbReference type="GO" id="GO:0008233">
    <property type="term" value="F:peptidase activity"/>
    <property type="evidence" value="ECO:0007669"/>
    <property type="project" value="TreeGrafter"/>
</dbReference>
<accession>A0A0F9NX52</accession>
<dbReference type="SUPFAM" id="SSF56601">
    <property type="entry name" value="beta-lactamase/transpeptidase-like"/>
    <property type="match status" value="1"/>
</dbReference>
<evidence type="ECO:0000259" key="1">
    <source>
        <dbReference type="Pfam" id="PF00144"/>
    </source>
</evidence>
<dbReference type="GO" id="GO:0006508">
    <property type="term" value="P:proteolysis"/>
    <property type="evidence" value="ECO:0007669"/>
    <property type="project" value="TreeGrafter"/>
</dbReference>
<dbReference type="Pfam" id="PF13181">
    <property type="entry name" value="TPR_8"/>
    <property type="match status" value="2"/>
</dbReference>
<dbReference type="InterPro" id="IPR001466">
    <property type="entry name" value="Beta-lactam-related"/>
</dbReference>
<dbReference type="Pfam" id="PF00144">
    <property type="entry name" value="Beta-lactamase"/>
    <property type="match status" value="1"/>
</dbReference>
<dbReference type="InterPro" id="IPR012338">
    <property type="entry name" value="Beta-lactam/transpept-like"/>
</dbReference>
<dbReference type="PANTHER" id="PTHR46520">
    <property type="entry name" value="SERINE BETA-LACTAMASE-LIKE PROTEIN LACTB, MITOCHONDRIAL"/>
    <property type="match status" value="1"/>
</dbReference>
<reference evidence="2" key="1">
    <citation type="journal article" date="2015" name="Nature">
        <title>Complex archaea that bridge the gap between prokaryotes and eukaryotes.</title>
        <authorList>
            <person name="Spang A."/>
            <person name="Saw J.H."/>
            <person name="Jorgensen S.L."/>
            <person name="Zaremba-Niedzwiedzka K."/>
            <person name="Martijn J."/>
            <person name="Lind A.E."/>
            <person name="van Eijk R."/>
            <person name="Schleper C."/>
            <person name="Guy L."/>
            <person name="Ettema T.J."/>
        </authorList>
    </citation>
    <scope>NUCLEOTIDE SEQUENCE</scope>
</reference>
<dbReference type="GO" id="GO:0005739">
    <property type="term" value="C:mitochondrion"/>
    <property type="evidence" value="ECO:0007669"/>
    <property type="project" value="TreeGrafter"/>
</dbReference>
<gene>
    <name evidence="2" type="ORF">LCGC14_0973230</name>
</gene>
<name>A0A0F9NX52_9ZZZZ</name>
<evidence type="ECO:0000313" key="2">
    <source>
        <dbReference type="EMBL" id="KKN16702.1"/>
    </source>
</evidence>
<dbReference type="PANTHER" id="PTHR46520:SF1">
    <property type="entry name" value="SERINE BETA-LACTAMASE-LIKE PROTEIN LACTB, MITOCHONDRIAL"/>
    <property type="match status" value="1"/>
</dbReference>
<dbReference type="AlphaFoldDB" id="A0A0F9NX52"/>
<sequence>MKKQFKSVFIVILFVLWTAFSSTLSGAVESQSSYSEAIKEFEQFVEEQMVLDKAPGLSVGFNKGDFIWTKGFGFSDLENEVPTKPESSYRLASITKTITAIAVLQLVEAGRIDLDAEVQTYVPYFPKKKWPVTVRLLLGHLGGISHYKNYDVEGHIKVHKNTKEALAIFQDFALVVEPGTKYNYSSYGFNLLGAVIEEASGQSYGAYIKKHIFDPLGMENSRMDDPEDLISNRVSGYRLIKGEVKNSEFVDVSSRFAGGGTRSTVVDLLRYTKGIIEGKLLKTQTWKLVFTSMATRGGRFTGYGMGWSVRPWRGHFQVSHGGSQPETRTHLLIFPEENFSIAVASNLEGFNLTPYVRRLAELVLEEDFDSLAYASDTAEQVIYDYCAQVFSYGMSSLDWHGAHISKDETDLARAFSYFNKYVDKKTLKNNFKDTKKKIAYGFHPVSTQALTKVGSFMAYALKESLGEEKLQSYYQSGPLAFFRDYIEISNKWPSRKKNYRFTKSFAKLISGWEKDWKATYTDYVRNLLVTVNADFDELGPKLKKTFSGANFYPDFSRDMERVGYYYLWKDEIQNSLKIFNLNRELYPNSPLPLSNLAAAYIWTGSVEEAQKLFKKAFALNPDHPSVSLNEFRNLGRHLENAKKLKEIFALVEIALELYPKNAQFHKEVADIYLATGQKEKAGIFYKKALKLNPKLKEAKRKLEELGKEKKKLT</sequence>
<dbReference type="Gene3D" id="3.40.710.10">
    <property type="entry name" value="DD-peptidase/beta-lactamase superfamily"/>
    <property type="match status" value="1"/>
</dbReference>
<comment type="caution">
    <text evidence="2">The sequence shown here is derived from an EMBL/GenBank/DDBJ whole genome shotgun (WGS) entry which is preliminary data.</text>
</comment>
<organism evidence="2">
    <name type="scientific">marine sediment metagenome</name>
    <dbReference type="NCBI Taxonomy" id="412755"/>
    <lineage>
        <taxon>unclassified sequences</taxon>
        <taxon>metagenomes</taxon>
        <taxon>ecological metagenomes</taxon>
    </lineage>
</organism>
<dbReference type="PROSITE" id="PS50005">
    <property type="entry name" value="TPR"/>
    <property type="match status" value="2"/>
</dbReference>
<dbReference type="SMART" id="SM00028">
    <property type="entry name" value="TPR"/>
    <property type="match status" value="2"/>
</dbReference>
<dbReference type="InterPro" id="IPR011990">
    <property type="entry name" value="TPR-like_helical_dom_sf"/>
</dbReference>
<dbReference type="InterPro" id="IPR019734">
    <property type="entry name" value="TPR_rpt"/>
</dbReference>